<sequence>MKLIILSVAFLGVFLPPVLTDNNIIQNHQEDVGGNSHQTVNIDHKRQVVNIDNSNGWNSWSSVMDYQTGFMAVRVFSKKSCFISRMNKQIMPDLTTLPKIIREKQKDPRKGAAPKEASFNVSPKKITDLSIYGKQLQTFCKGIPTYLASEVTKPSFFFAEESCTRINILFIFRFCYCQRKAYN</sequence>
<dbReference type="OMA" id="YSEKCFT"/>
<dbReference type="PANTHER" id="PTHR16483">
    <property type="entry name" value="GASTROKINE 1"/>
    <property type="match status" value="1"/>
</dbReference>
<dbReference type="InterPro" id="IPR007084">
    <property type="entry name" value="BRICHOS_dom"/>
</dbReference>
<reference evidence="5" key="1">
    <citation type="submission" date="2025-08" db="UniProtKB">
        <authorList>
            <consortium name="RefSeq"/>
        </authorList>
    </citation>
    <scope>IDENTIFICATION</scope>
    <source>
        <tissue evidence="5">Liver</tissue>
    </source>
</reference>
<keyword evidence="4" id="KW-1185">Reference proteome</keyword>
<evidence type="ECO:0000259" key="3">
    <source>
        <dbReference type="PROSITE" id="PS50869"/>
    </source>
</evidence>
<evidence type="ECO:0000313" key="5">
    <source>
        <dbReference type="RefSeq" id="XP_025031330.1"/>
    </source>
</evidence>
<gene>
    <name evidence="5" type="primary">GKN1</name>
</gene>
<dbReference type="Gene3D" id="3.30.390.150">
    <property type="match status" value="1"/>
</dbReference>
<dbReference type="PROSITE" id="PS50869">
    <property type="entry name" value="BRICHOS"/>
    <property type="match status" value="1"/>
</dbReference>
<keyword evidence="2" id="KW-0732">Signal</keyword>
<feature type="signal peptide" evidence="2">
    <location>
        <begin position="1"/>
        <end position="20"/>
    </location>
</feature>
<name>A0A9F5ITC8_PYTBI</name>
<dbReference type="GeneID" id="103048653"/>
<dbReference type="AlphaFoldDB" id="A0A9F5ITC8"/>
<protein>
    <submittedName>
        <fullName evidence="5">Gastrokine-1</fullName>
    </submittedName>
</protein>
<evidence type="ECO:0000256" key="1">
    <source>
        <dbReference type="ARBA" id="ARBA00023157"/>
    </source>
</evidence>
<dbReference type="Proteomes" id="UP000695026">
    <property type="component" value="Unplaced"/>
</dbReference>
<feature type="chain" id="PRO_5039939606" evidence="2">
    <location>
        <begin position="21"/>
        <end position="183"/>
    </location>
</feature>
<keyword evidence="1" id="KW-1015">Disulfide bond</keyword>
<dbReference type="SMART" id="SM01039">
    <property type="entry name" value="BRICHOS"/>
    <property type="match status" value="1"/>
</dbReference>
<accession>A0A9F5ITC8</accession>
<dbReference type="KEGG" id="pbi:103048653"/>
<organism evidence="4 5">
    <name type="scientific">Python bivittatus</name>
    <name type="common">Burmese python</name>
    <name type="synonym">Python molurus bivittatus</name>
    <dbReference type="NCBI Taxonomy" id="176946"/>
    <lineage>
        <taxon>Eukaryota</taxon>
        <taxon>Metazoa</taxon>
        <taxon>Chordata</taxon>
        <taxon>Craniata</taxon>
        <taxon>Vertebrata</taxon>
        <taxon>Euteleostomi</taxon>
        <taxon>Lepidosauria</taxon>
        <taxon>Squamata</taxon>
        <taxon>Bifurcata</taxon>
        <taxon>Unidentata</taxon>
        <taxon>Episquamata</taxon>
        <taxon>Toxicofera</taxon>
        <taxon>Serpentes</taxon>
        <taxon>Henophidia</taxon>
        <taxon>Pythonidae</taxon>
        <taxon>Python</taxon>
    </lineage>
</organism>
<evidence type="ECO:0000256" key="2">
    <source>
        <dbReference type="SAM" id="SignalP"/>
    </source>
</evidence>
<dbReference type="RefSeq" id="XP_025031330.1">
    <property type="nucleotide sequence ID" value="XM_025175562.1"/>
</dbReference>
<feature type="domain" description="BRICHOS" evidence="3">
    <location>
        <begin position="54"/>
        <end position="148"/>
    </location>
</feature>
<dbReference type="CTD" id="56287"/>
<evidence type="ECO:0000313" key="4">
    <source>
        <dbReference type="Proteomes" id="UP000695026"/>
    </source>
</evidence>
<dbReference type="Pfam" id="PF04089">
    <property type="entry name" value="BRICHOS"/>
    <property type="match status" value="1"/>
</dbReference>
<dbReference type="InterPro" id="IPR051772">
    <property type="entry name" value="Gastrokine"/>
</dbReference>
<proteinExistence type="predicted"/>
<dbReference type="OrthoDB" id="8674753at2759"/>